<accession>A0A1L8DP15</accession>
<sequence length="272" mass="31294">MPLRVILIHVFLVATTIIAAEEDAENWEGKWFPQPPNAPDLNEKVQDDTKYPQMGIIDASCDDGKSNLTMDYDPRNISHTIVHMCLDNFTLYRPNYKIQPIMRIYQIPTAYSAPHRCMRENITYPENIPTFGPHRPIWPRYGEYLYVPVQRWIHNLEHGGIVALYHPCAHEGLTKKLKTLVKGCLYRHIITASERLTPDRPFALVAWGKSMEMSVVEDNLVFDFIKDNALRGPEMTHRDGLYGEQLIEAAEIVSTKDDKILCPPNHIESNKV</sequence>
<dbReference type="PANTHER" id="PTHR34179">
    <property type="entry name" value="TUMOR PROTEIN P53-INDUCIBLE PROTEIN 13"/>
    <property type="match status" value="1"/>
</dbReference>
<feature type="signal peptide" evidence="1">
    <location>
        <begin position="1"/>
        <end position="20"/>
    </location>
</feature>
<proteinExistence type="predicted"/>
<dbReference type="AlphaFoldDB" id="A0A1L8DP15"/>
<evidence type="ECO:0000313" key="2">
    <source>
        <dbReference type="EMBL" id="JAV08202.1"/>
    </source>
</evidence>
<dbReference type="GO" id="GO:0005737">
    <property type="term" value="C:cytoplasm"/>
    <property type="evidence" value="ECO:0007669"/>
    <property type="project" value="TreeGrafter"/>
</dbReference>
<evidence type="ECO:0000256" key="1">
    <source>
        <dbReference type="SAM" id="SignalP"/>
    </source>
</evidence>
<name>A0A1L8DP15_9DIPT</name>
<feature type="chain" id="PRO_5012815161" evidence="1">
    <location>
        <begin position="21"/>
        <end position="272"/>
    </location>
</feature>
<reference evidence="2" key="1">
    <citation type="submission" date="2016-12" db="EMBL/GenBank/DDBJ databases">
        <title>An insight into the sialome and mialome of the sand fly, Nyssomyia neivai.</title>
        <authorList>
            <person name="Sebastian V."/>
            <person name="Goulart T.M."/>
            <person name="Oliveira W."/>
            <person name="Calvo E."/>
            <person name="Oliveira L.F."/>
            <person name="Pinto M.C."/>
            <person name="Rosselino A.M."/>
            <person name="Ribeiro J.M."/>
        </authorList>
    </citation>
    <scope>NUCLEOTIDE SEQUENCE</scope>
</reference>
<dbReference type="EMBL" id="GFDF01005882">
    <property type="protein sequence ID" value="JAV08202.1"/>
    <property type="molecule type" value="Transcribed_RNA"/>
</dbReference>
<dbReference type="InterPro" id="IPR021454">
    <property type="entry name" value="DUF3105"/>
</dbReference>
<protein>
    <submittedName>
        <fullName evidence="2">Putative conserved secreted protein</fullName>
    </submittedName>
</protein>
<keyword evidence="1" id="KW-0732">Signal</keyword>
<dbReference type="PANTHER" id="PTHR34179:SF1">
    <property type="entry name" value="TUMOR PROTEIN P53-INDUCIBLE PROTEIN 13"/>
    <property type="match status" value="1"/>
</dbReference>
<dbReference type="Pfam" id="PF11303">
    <property type="entry name" value="DUF3105"/>
    <property type="match status" value="1"/>
</dbReference>
<organism evidence="2">
    <name type="scientific">Nyssomyia neivai</name>
    <dbReference type="NCBI Taxonomy" id="330878"/>
    <lineage>
        <taxon>Eukaryota</taxon>
        <taxon>Metazoa</taxon>
        <taxon>Ecdysozoa</taxon>
        <taxon>Arthropoda</taxon>
        <taxon>Hexapoda</taxon>
        <taxon>Insecta</taxon>
        <taxon>Pterygota</taxon>
        <taxon>Neoptera</taxon>
        <taxon>Endopterygota</taxon>
        <taxon>Diptera</taxon>
        <taxon>Nematocera</taxon>
        <taxon>Psychodoidea</taxon>
        <taxon>Psychodidae</taxon>
        <taxon>Nyssomyia</taxon>
    </lineage>
</organism>